<name>A0A401TUP5_CHIPU</name>
<gene>
    <name evidence="1" type="ORF">chiPu_0030576</name>
</gene>
<dbReference type="Proteomes" id="UP000287033">
    <property type="component" value="Unassembled WGS sequence"/>
</dbReference>
<feature type="non-terminal residue" evidence="1">
    <location>
        <position position="220"/>
    </location>
</feature>
<dbReference type="EMBL" id="BEZZ01186991">
    <property type="protein sequence ID" value="GCC46369.1"/>
    <property type="molecule type" value="Genomic_DNA"/>
</dbReference>
<dbReference type="AlphaFoldDB" id="A0A401TUP5"/>
<protein>
    <submittedName>
        <fullName evidence="1">Uncharacterized protein</fullName>
    </submittedName>
</protein>
<sequence length="220" mass="24951">MGLGRHTRPIAADEAPQRLGIFRIRRRHQRQQQLEGDRHVGLRRLAGMDVPDRILQLLSRFLAREAIEELLVVVDIARDDVEIEPLRRLGLAIHEQRQRFRRGIAQPLVDGQAIALRLRDLLALLVEEQFIVEAFRRRAAERRADLRRQLHRVDQVLAGHFIVDAERVPAHRPVRLPLQLAAAAGDRDGDALLGVGIFIGDRAGLGVVRGHRHVEHETGA</sequence>
<proteinExistence type="predicted"/>
<keyword evidence="2" id="KW-1185">Reference proteome</keyword>
<evidence type="ECO:0000313" key="1">
    <source>
        <dbReference type="EMBL" id="GCC46369.1"/>
    </source>
</evidence>
<organism evidence="1 2">
    <name type="scientific">Chiloscyllium punctatum</name>
    <name type="common">Brownbanded bambooshark</name>
    <name type="synonym">Hemiscyllium punctatum</name>
    <dbReference type="NCBI Taxonomy" id="137246"/>
    <lineage>
        <taxon>Eukaryota</taxon>
        <taxon>Metazoa</taxon>
        <taxon>Chordata</taxon>
        <taxon>Craniata</taxon>
        <taxon>Vertebrata</taxon>
        <taxon>Chondrichthyes</taxon>
        <taxon>Elasmobranchii</taxon>
        <taxon>Galeomorphii</taxon>
        <taxon>Galeoidea</taxon>
        <taxon>Orectolobiformes</taxon>
        <taxon>Hemiscylliidae</taxon>
        <taxon>Chiloscyllium</taxon>
    </lineage>
</organism>
<accession>A0A401TUP5</accession>
<comment type="caution">
    <text evidence="1">The sequence shown here is derived from an EMBL/GenBank/DDBJ whole genome shotgun (WGS) entry which is preliminary data.</text>
</comment>
<reference evidence="1 2" key="1">
    <citation type="journal article" date="2018" name="Nat. Ecol. Evol.">
        <title>Shark genomes provide insights into elasmobranch evolution and the origin of vertebrates.</title>
        <authorList>
            <person name="Hara Y"/>
            <person name="Yamaguchi K"/>
            <person name="Onimaru K"/>
            <person name="Kadota M"/>
            <person name="Koyanagi M"/>
            <person name="Keeley SD"/>
            <person name="Tatsumi K"/>
            <person name="Tanaka K"/>
            <person name="Motone F"/>
            <person name="Kageyama Y"/>
            <person name="Nozu R"/>
            <person name="Adachi N"/>
            <person name="Nishimura O"/>
            <person name="Nakagawa R"/>
            <person name="Tanegashima C"/>
            <person name="Kiyatake I"/>
            <person name="Matsumoto R"/>
            <person name="Murakumo K"/>
            <person name="Nishida K"/>
            <person name="Terakita A"/>
            <person name="Kuratani S"/>
            <person name="Sato K"/>
            <person name="Hyodo S Kuraku.S."/>
        </authorList>
    </citation>
    <scope>NUCLEOTIDE SEQUENCE [LARGE SCALE GENOMIC DNA]</scope>
</reference>
<evidence type="ECO:0000313" key="2">
    <source>
        <dbReference type="Proteomes" id="UP000287033"/>
    </source>
</evidence>